<dbReference type="RefSeq" id="WP_146136780.1">
    <property type="nucleotide sequence ID" value="NZ_PVTD01000025.1"/>
</dbReference>
<dbReference type="Proteomes" id="UP000239480">
    <property type="component" value="Unassembled WGS sequence"/>
</dbReference>
<proteinExistence type="predicted"/>
<dbReference type="AlphaFoldDB" id="A0A2T0RDR5"/>
<comment type="caution">
    <text evidence="2">The sequence shown here is derived from an EMBL/GenBank/DDBJ whole genome shotgun (WGS) entry which is preliminary data.</text>
</comment>
<keyword evidence="3" id="KW-1185">Reference proteome</keyword>
<dbReference type="EMBL" id="PVTD01000025">
    <property type="protein sequence ID" value="PRY19293.1"/>
    <property type="molecule type" value="Genomic_DNA"/>
</dbReference>
<reference evidence="2 3" key="1">
    <citation type="submission" date="2018-03" db="EMBL/GenBank/DDBJ databases">
        <title>Genomic Encyclopedia of Archaeal and Bacterial Type Strains, Phase II (KMG-II): from individual species to whole genera.</title>
        <authorList>
            <person name="Goeker M."/>
        </authorList>
    </citation>
    <scope>NUCLEOTIDE SEQUENCE [LARGE SCALE GENOMIC DNA]</scope>
    <source>
        <strain evidence="2 3">DSM 29328</strain>
    </source>
</reference>
<gene>
    <name evidence="2" type="ORF">CLV78_1259</name>
</gene>
<evidence type="ECO:0000256" key="1">
    <source>
        <dbReference type="SAM" id="MobiDB-lite"/>
    </source>
</evidence>
<sequence>MQRVADGGRGSEKPPKGFYYLRDVFSKLYEEASPEFEPERSRRGNFSKPSLPGEEATTHWPTPDKEAVCRGIAFSILQRMIWPQSTDKGPLECRLWQDGSTVKLGEANDLDLEDLLWDCDPSPAPIIVDSKHDALSFAEADPLRRDFPFVDPKNWRVRESPRLDFARSKEEFEELLLIWDKVAPYAGGDMLLRRPEGYAGKGTLSLSQIVADHYKVIQDIACGVSPKKSSRLFAENVQRLAHTYMIFGERTKRPELSWIANELSRASSPSDRTNANSRPGVRDRIVRSYRDEVWKEVRALRNETVSLLELIQFIAGFPEHPPATTQLEQEIKIGTGFHNKWYRSQREHWLGWMAWQCYQQRLKGNDPSRVDAKGVWSRLKCSPLMFWLAECAGVEEDILNKATEQAKKAARINPKDGNPHGTLIREVLPWEVLADALERCADAKPFSKANADDDPAARDDVDLAARRLAEKLPAYQDAVSWMDLGIEPKP</sequence>
<organism evidence="2 3">
    <name type="scientific">Aliiruegeria haliotis</name>
    <dbReference type="NCBI Taxonomy" id="1280846"/>
    <lineage>
        <taxon>Bacteria</taxon>
        <taxon>Pseudomonadati</taxon>
        <taxon>Pseudomonadota</taxon>
        <taxon>Alphaproteobacteria</taxon>
        <taxon>Rhodobacterales</taxon>
        <taxon>Roseobacteraceae</taxon>
        <taxon>Aliiruegeria</taxon>
    </lineage>
</organism>
<feature type="region of interest" description="Disordered" evidence="1">
    <location>
        <begin position="32"/>
        <end position="62"/>
    </location>
</feature>
<accession>A0A2T0RDR5</accession>
<evidence type="ECO:0000313" key="2">
    <source>
        <dbReference type="EMBL" id="PRY19293.1"/>
    </source>
</evidence>
<evidence type="ECO:0000313" key="3">
    <source>
        <dbReference type="Proteomes" id="UP000239480"/>
    </source>
</evidence>
<name>A0A2T0RDR5_9RHOB</name>
<protein>
    <submittedName>
        <fullName evidence="2">Uncharacterized protein</fullName>
    </submittedName>
</protein>